<feature type="chain" id="PRO_5041902778" evidence="1">
    <location>
        <begin position="40"/>
        <end position="158"/>
    </location>
</feature>
<proteinExistence type="predicted"/>
<feature type="signal peptide" evidence="1">
    <location>
        <begin position="1"/>
        <end position="39"/>
    </location>
</feature>
<gene>
    <name evidence="2" type="ORF">M5D45_09575</name>
</gene>
<evidence type="ECO:0000313" key="3">
    <source>
        <dbReference type="Proteomes" id="UP001056132"/>
    </source>
</evidence>
<reference evidence="2" key="2">
    <citation type="submission" date="2022-05" db="EMBL/GenBank/DDBJ databases">
        <authorList>
            <person name="Kunte H.-J."/>
        </authorList>
    </citation>
    <scope>NUCLEOTIDE SEQUENCE</scope>
    <source>
        <strain evidence="2">G5</strain>
    </source>
</reference>
<keyword evidence="1" id="KW-0732">Signal</keyword>
<evidence type="ECO:0000313" key="2">
    <source>
        <dbReference type="EMBL" id="URF02820.1"/>
    </source>
</evidence>
<dbReference type="AlphaFoldDB" id="A0AAE9L1D0"/>
<evidence type="ECO:0000256" key="1">
    <source>
        <dbReference type="SAM" id="SignalP"/>
    </source>
</evidence>
<accession>A0AAE9L1D0</accession>
<dbReference type="RefSeq" id="WP_250024551.1">
    <property type="nucleotide sequence ID" value="NZ_CP097330.1"/>
</dbReference>
<dbReference type="Proteomes" id="UP001056132">
    <property type="component" value="Chromosome 1"/>
</dbReference>
<dbReference type="EMBL" id="CP097330">
    <property type="protein sequence ID" value="URF02820.1"/>
    <property type="molecule type" value="Genomic_DNA"/>
</dbReference>
<dbReference type="KEGG" id="ccam:M5D45_09575"/>
<organism evidence="2 3">
    <name type="scientific">Cupriavidus campinensis</name>
    <dbReference type="NCBI Taxonomy" id="151783"/>
    <lineage>
        <taxon>Bacteria</taxon>
        <taxon>Pseudomonadati</taxon>
        <taxon>Pseudomonadota</taxon>
        <taxon>Betaproteobacteria</taxon>
        <taxon>Burkholderiales</taxon>
        <taxon>Burkholderiaceae</taxon>
        <taxon>Cupriavidus</taxon>
    </lineage>
</organism>
<name>A0AAE9L1D0_9BURK</name>
<protein>
    <submittedName>
        <fullName evidence="2">Uncharacterized protein</fullName>
    </submittedName>
</protein>
<sequence length="158" mass="17187">MTSARTITSNQQGHRAARHVGLLSLVFCCAALTVGSAHAQAGSSPGQPEAPLYFQTSDYSVMICRSGLESVVANFISHGISIGDQVAHGEWLRKQKEEHACDSLEPGKRFMTSPATPVYMRSINSVEWVTKVLTPGGSKVLGYIPLRYIRFISATQIY</sequence>
<reference evidence="2" key="1">
    <citation type="journal article" date="2022" name="Microbiol. Resour. Announc.">
        <title>Genome Sequence of Cupriavidus campinensis Strain G5, a Member of a Bacterial Consortium Capable of Polyethylene Degradation.</title>
        <authorList>
            <person name="Schneider B."/>
            <person name="Pfeiffer F."/>
            <person name="Dyall-Smith M."/>
            <person name="Kunte H.J."/>
        </authorList>
    </citation>
    <scope>NUCLEOTIDE SEQUENCE</scope>
    <source>
        <strain evidence="2">G5</strain>
    </source>
</reference>